<dbReference type="EMBL" id="SSMQ01000039">
    <property type="protein sequence ID" value="TKD01529.1"/>
    <property type="molecule type" value="Genomic_DNA"/>
</dbReference>
<accession>A0A4U1J307</accession>
<gene>
    <name evidence="2" type="ORF">E8A74_31015</name>
</gene>
<protein>
    <submittedName>
        <fullName evidence="2">Uncharacterized protein</fullName>
    </submittedName>
</protein>
<comment type="caution">
    <text evidence="2">The sequence shown here is derived from an EMBL/GenBank/DDBJ whole genome shotgun (WGS) entry which is preliminary data.</text>
</comment>
<evidence type="ECO:0000256" key="1">
    <source>
        <dbReference type="SAM" id="MobiDB-lite"/>
    </source>
</evidence>
<name>A0A4U1J307_9BACT</name>
<keyword evidence="3" id="KW-1185">Reference proteome</keyword>
<dbReference type="AlphaFoldDB" id="A0A4U1J307"/>
<proteinExistence type="predicted"/>
<evidence type="ECO:0000313" key="2">
    <source>
        <dbReference type="EMBL" id="TKD01529.1"/>
    </source>
</evidence>
<dbReference type="RefSeq" id="WP_136932727.1">
    <property type="nucleotide sequence ID" value="NZ_SSMQ01000039.1"/>
</dbReference>
<evidence type="ECO:0000313" key="3">
    <source>
        <dbReference type="Proteomes" id="UP000309215"/>
    </source>
</evidence>
<feature type="compositionally biased region" description="Polar residues" evidence="1">
    <location>
        <begin position="1"/>
        <end position="11"/>
    </location>
</feature>
<feature type="region of interest" description="Disordered" evidence="1">
    <location>
        <begin position="1"/>
        <end position="21"/>
    </location>
</feature>
<sequence>MSDATPETTAQAPDGGNGIPGPRLRRLKIIVFFHYDDEAFSNREGSVARRHFAEFRWKIEQQIQARGVEGDELTRIMSGLIAIEPFYCIEAWTYQHTEIAKKICARGCGKHLDAFDAWARDRSMFDEVTKPWDPAALDGCLRKAHNVELTGPGFPAEAVWGTEKSFYETVDRMLTCPALLDALQRTYAAPAAQAASKHP</sequence>
<organism evidence="2 3">
    <name type="scientific">Polyangium fumosum</name>
    <dbReference type="NCBI Taxonomy" id="889272"/>
    <lineage>
        <taxon>Bacteria</taxon>
        <taxon>Pseudomonadati</taxon>
        <taxon>Myxococcota</taxon>
        <taxon>Polyangia</taxon>
        <taxon>Polyangiales</taxon>
        <taxon>Polyangiaceae</taxon>
        <taxon>Polyangium</taxon>
    </lineage>
</organism>
<dbReference type="OrthoDB" id="5524386at2"/>
<dbReference type="Proteomes" id="UP000309215">
    <property type="component" value="Unassembled WGS sequence"/>
</dbReference>
<reference evidence="2 3" key="1">
    <citation type="submission" date="2019-04" db="EMBL/GenBank/DDBJ databases">
        <authorList>
            <person name="Li Y."/>
            <person name="Wang J."/>
        </authorList>
    </citation>
    <scope>NUCLEOTIDE SEQUENCE [LARGE SCALE GENOMIC DNA]</scope>
    <source>
        <strain evidence="2 3">DSM 14668</strain>
    </source>
</reference>